<protein>
    <recommendedName>
        <fullName evidence="3">Transposase</fullName>
    </recommendedName>
</protein>
<dbReference type="EMBL" id="JAVDRD010000005">
    <property type="protein sequence ID" value="MDR6511443.1"/>
    <property type="molecule type" value="Genomic_DNA"/>
</dbReference>
<sequence length="61" mass="6439">MLAKSIARLAEIGRRKVALTDQLAKLHAEECTLLTDLLAKHGPSAGVDEATVTAASQPKTQ</sequence>
<accession>A0ABU1MM71</accession>
<gene>
    <name evidence="1" type="ORF">J2792_002315</name>
</gene>
<evidence type="ECO:0008006" key="3">
    <source>
        <dbReference type="Google" id="ProtNLM"/>
    </source>
</evidence>
<organism evidence="1 2">
    <name type="scientific">Novosphingobium capsulatum</name>
    <dbReference type="NCBI Taxonomy" id="13688"/>
    <lineage>
        <taxon>Bacteria</taxon>
        <taxon>Pseudomonadati</taxon>
        <taxon>Pseudomonadota</taxon>
        <taxon>Alphaproteobacteria</taxon>
        <taxon>Sphingomonadales</taxon>
        <taxon>Sphingomonadaceae</taxon>
        <taxon>Novosphingobium</taxon>
    </lineage>
</organism>
<proteinExistence type="predicted"/>
<reference evidence="1 2" key="1">
    <citation type="submission" date="2023-07" db="EMBL/GenBank/DDBJ databases">
        <title>Sorghum-associated microbial communities from plants grown in Nebraska, USA.</title>
        <authorList>
            <person name="Schachtman D."/>
        </authorList>
    </citation>
    <scope>NUCLEOTIDE SEQUENCE [LARGE SCALE GENOMIC DNA]</scope>
    <source>
        <strain evidence="1 2">DS1027</strain>
    </source>
</reference>
<keyword evidence="2" id="KW-1185">Reference proteome</keyword>
<name>A0ABU1MM71_9SPHN</name>
<dbReference type="RefSeq" id="WP_309805310.1">
    <property type="nucleotide sequence ID" value="NZ_JAVDRD010000005.1"/>
</dbReference>
<comment type="caution">
    <text evidence="1">The sequence shown here is derived from an EMBL/GenBank/DDBJ whole genome shotgun (WGS) entry which is preliminary data.</text>
</comment>
<dbReference type="Proteomes" id="UP001184150">
    <property type="component" value="Unassembled WGS sequence"/>
</dbReference>
<evidence type="ECO:0000313" key="1">
    <source>
        <dbReference type="EMBL" id="MDR6511443.1"/>
    </source>
</evidence>
<evidence type="ECO:0000313" key="2">
    <source>
        <dbReference type="Proteomes" id="UP001184150"/>
    </source>
</evidence>